<dbReference type="InterPro" id="IPR000515">
    <property type="entry name" value="MetI-like"/>
</dbReference>
<evidence type="ECO:0000256" key="7">
    <source>
        <dbReference type="RuleBase" id="RU363032"/>
    </source>
</evidence>
<evidence type="ECO:0000256" key="6">
    <source>
        <dbReference type="ARBA" id="ARBA00023136"/>
    </source>
</evidence>
<keyword evidence="2 7" id="KW-0813">Transport</keyword>
<dbReference type="InterPro" id="IPR035906">
    <property type="entry name" value="MetI-like_sf"/>
</dbReference>
<dbReference type="AlphaFoldDB" id="A0A511YUT0"/>
<feature type="domain" description="ABC transmembrane type-1" evidence="8">
    <location>
        <begin position="55"/>
        <end position="240"/>
    </location>
</feature>
<comment type="caution">
    <text evidence="9">The sequence shown here is derived from an EMBL/GenBank/DDBJ whole genome shotgun (WGS) entry which is preliminary data.</text>
</comment>
<dbReference type="EMBL" id="BJYK01000001">
    <property type="protein sequence ID" value="GEN78953.1"/>
    <property type="molecule type" value="Genomic_DNA"/>
</dbReference>
<dbReference type="GO" id="GO:0055085">
    <property type="term" value="P:transmembrane transport"/>
    <property type="evidence" value="ECO:0007669"/>
    <property type="project" value="InterPro"/>
</dbReference>
<keyword evidence="10" id="KW-1185">Reference proteome</keyword>
<evidence type="ECO:0000256" key="2">
    <source>
        <dbReference type="ARBA" id="ARBA00022448"/>
    </source>
</evidence>
<proteinExistence type="inferred from homology"/>
<accession>A0A511YUT0</accession>
<evidence type="ECO:0000256" key="1">
    <source>
        <dbReference type="ARBA" id="ARBA00004651"/>
    </source>
</evidence>
<dbReference type="CDD" id="cd06261">
    <property type="entry name" value="TM_PBP2"/>
    <property type="match status" value="1"/>
</dbReference>
<dbReference type="Pfam" id="PF00528">
    <property type="entry name" value="BPD_transp_1"/>
    <property type="match status" value="1"/>
</dbReference>
<comment type="subcellular location">
    <subcellularLocation>
        <location evidence="1 7">Cell membrane</location>
        <topology evidence="1 7">Multi-pass membrane protein</topology>
    </subcellularLocation>
</comment>
<protein>
    <submittedName>
        <fullName evidence="9">ABC transporter permease</fullName>
    </submittedName>
</protein>
<evidence type="ECO:0000313" key="10">
    <source>
        <dbReference type="Proteomes" id="UP000321484"/>
    </source>
</evidence>
<organism evidence="9 10">
    <name type="scientific">Actinotalea fermentans</name>
    <dbReference type="NCBI Taxonomy" id="43671"/>
    <lineage>
        <taxon>Bacteria</taxon>
        <taxon>Bacillati</taxon>
        <taxon>Actinomycetota</taxon>
        <taxon>Actinomycetes</taxon>
        <taxon>Micrococcales</taxon>
        <taxon>Cellulomonadaceae</taxon>
        <taxon>Actinotalea</taxon>
    </lineage>
</organism>
<evidence type="ECO:0000256" key="5">
    <source>
        <dbReference type="ARBA" id="ARBA00022989"/>
    </source>
</evidence>
<keyword evidence="5 7" id="KW-1133">Transmembrane helix</keyword>
<feature type="transmembrane region" description="Helical" evidence="7">
    <location>
        <begin position="96"/>
        <end position="115"/>
    </location>
</feature>
<dbReference type="GO" id="GO:0005886">
    <property type="term" value="C:plasma membrane"/>
    <property type="evidence" value="ECO:0007669"/>
    <property type="project" value="UniProtKB-SubCell"/>
</dbReference>
<dbReference type="Gene3D" id="1.10.3720.10">
    <property type="entry name" value="MetI-like"/>
    <property type="match status" value="1"/>
</dbReference>
<evidence type="ECO:0000313" key="9">
    <source>
        <dbReference type="EMBL" id="GEN78953.1"/>
    </source>
</evidence>
<evidence type="ECO:0000259" key="8">
    <source>
        <dbReference type="PROSITE" id="PS50928"/>
    </source>
</evidence>
<dbReference type="PROSITE" id="PS50928">
    <property type="entry name" value="ABC_TM1"/>
    <property type="match status" value="1"/>
</dbReference>
<evidence type="ECO:0000256" key="4">
    <source>
        <dbReference type="ARBA" id="ARBA00022692"/>
    </source>
</evidence>
<keyword evidence="3" id="KW-1003">Cell membrane</keyword>
<gene>
    <name evidence="9" type="ORF">AFE02nite_06870</name>
</gene>
<comment type="similarity">
    <text evidence="7">Belongs to the binding-protein-dependent transport system permease family.</text>
</comment>
<feature type="transmembrane region" description="Helical" evidence="7">
    <location>
        <begin position="217"/>
        <end position="235"/>
    </location>
</feature>
<keyword evidence="4 7" id="KW-0812">Transmembrane</keyword>
<feature type="transmembrane region" description="Helical" evidence="7">
    <location>
        <begin position="184"/>
        <end position="205"/>
    </location>
</feature>
<dbReference type="Proteomes" id="UP000321484">
    <property type="component" value="Unassembled WGS sequence"/>
</dbReference>
<name>A0A511YUT0_9CELL</name>
<dbReference type="SUPFAM" id="SSF161098">
    <property type="entry name" value="MetI-like"/>
    <property type="match status" value="1"/>
</dbReference>
<dbReference type="PANTHER" id="PTHR30151">
    <property type="entry name" value="ALKANE SULFONATE ABC TRANSPORTER-RELATED, MEMBRANE SUBUNIT"/>
    <property type="match status" value="1"/>
</dbReference>
<dbReference type="GO" id="GO:0010438">
    <property type="term" value="P:cellular response to sulfur starvation"/>
    <property type="evidence" value="ECO:0007669"/>
    <property type="project" value="TreeGrafter"/>
</dbReference>
<feature type="transmembrane region" description="Helical" evidence="7">
    <location>
        <begin position="62"/>
        <end position="84"/>
    </location>
</feature>
<dbReference type="PANTHER" id="PTHR30151:SF25">
    <property type="entry name" value="TAURINE TRANSPORT SYSTEM PERMEASE PROTEIN TAUC"/>
    <property type="match status" value="1"/>
</dbReference>
<sequence>MRRNRHGLVVTGVVVGAWWLVCALRLKSAYVLPPPDRVWEAAVAMTTSGELARHVVTSLGRVGAGFALAFALAFGVGVLAVVAPRVHAYLSPALDFLKNVPPLALIPLLILWFGIGETPKLVVIVLTAVFPMSMGITKGLRSCGQDLLDVGTSLHLSPARTFVLIRLPHALPDVLVGMRVSLGYAWRALVGAEMFAAAAGLGALIVDAGNMARSDKVIVGVIAIGAVGLATDRLFARLVRRYLRWGIDDSWR</sequence>
<keyword evidence="6 7" id="KW-0472">Membrane</keyword>
<evidence type="ECO:0000256" key="3">
    <source>
        <dbReference type="ARBA" id="ARBA00022475"/>
    </source>
</evidence>
<reference evidence="9 10" key="1">
    <citation type="submission" date="2019-07" db="EMBL/GenBank/DDBJ databases">
        <title>Whole genome shotgun sequence of Actinotalea fermentans NBRC 105374.</title>
        <authorList>
            <person name="Hosoyama A."/>
            <person name="Uohara A."/>
            <person name="Ohji S."/>
            <person name="Ichikawa N."/>
        </authorList>
    </citation>
    <scope>NUCLEOTIDE SEQUENCE [LARGE SCALE GENOMIC DNA]</scope>
    <source>
        <strain evidence="9 10">NBRC 105374</strain>
    </source>
</reference>